<dbReference type="KEGG" id="tasa:A1Q1_03097"/>
<dbReference type="VEuPathDB" id="FungiDB:A1Q1_03097"/>
<keyword evidence="1" id="KW-0812">Transmembrane</keyword>
<accession>J5RHB3</accession>
<evidence type="ECO:0000313" key="3">
    <source>
        <dbReference type="Proteomes" id="UP000002748"/>
    </source>
</evidence>
<feature type="transmembrane region" description="Helical" evidence="1">
    <location>
        <begin position="77"/>
        <end position="98"/>
    </location>
</feature>
<gene>
    <name evidence="2" type="ORF">A1Q1_03097</name>
</gene>
<dbReference type="Proteomes" id="UP000002748">
    <property type="component" value="Unassembled WGS sequence"/>
</dbReference>
<reference evidence="2 3" key="1">
    <citation type="journal article" date="2012" name="Eukaryot. Cell">
        <title>Draft genome sequence of CBS 2479, the standard type strain of Trichosporon asahii.</title>
        <authorList>
            <person name="Yang R.Y."/>
            <person name="Li H.T."/>
            <person name="Zhu H."/>
            <person name="Zhou G.P."/>
            <person name="Wang M."/>
            <person name="Wang L."/>
        </authorList>
    </citation>
    <scope>NUCLEOTIDE SEQUENCE [LARGE SCALE GENOMIC DNA]</scope>
    <source>
        <strain evidence="3">ATCC 90039 / CBS 2479 / JCM 2466 / KCTC 7840 / NCYC 2677 / UAMH 7654</strain>
    </source>
</reference>
<dbReference type="OrthoDB" id="2443686at2759"/>
<dbReference type="GeneID" id="25986610"/>
<sequence>MPEPREQETEPIARGEARRLRRWHARGLEVRLAISTVLRIADRRGDVSRTVRGLGAERGGRAQRRLVMEASTNAPSAFLLLVSTLFLPQFILAAAALLSTLALAEPLPLAGDAAAGTEMQARGEPFFLSERACNPSNCPCNGIQGQFCTNGINPGCIKGHVYECQAGTGKTCDYGYRKSCAECGELQC</sequence>
<evidence type="ECO:0000256" key="1">
    <source>
        <dbReference type="SAM" id="Phobius"/>
    </source>
</evidence>
<comment type="caution">
    <text evidence="2">The sequence shown here is derived from an EMBL/GenBank/DDBJ whole genome shotgun (WGS) entry which is preliminary data.</text>
</comment>
<dbReference type="AlphaFoldDB" id="J5RHB3"/>
<dbReference type="EMBL" id="ALBS01000021">
    <property type="protein sequence ID" value="EJT52643.1"/>
    <property type="molecule type" value="Genomic_DNA"/>
</dbReference>
<keyword evidence="1" id="KW-0472">Membrane</keyword>
<protein>
    <submittedName>
        <fullName evidence="2">Uncharacterized protein</fullName>
    </submittedName>
</protein>
<evidence type="ECO:0000313" key="2">
    <source>
        <dbReference type="EMBL" id="EJT52643.1"/>
    </source>
</evidence>
<dbReference type="RefSeq" id="XP_014183662.1">
    <property type="nucleotide sequence ID" value="XM_014328187.1"/>
</dbReference>
<proteinExistence type="predicted"/>
<keyword evidence="1" id="KW-1133">Transmembrane helix</keyword>
<dbReference type="HOGENOM" id="CLU_1442029_0_0_1"/>
<name>J5RHB3_TRIAS</name>
<organism evidence="2 3">
    <name type="scientific">Trichosporon asahii var. asahii (strain ATCC 90039 / CBS 2479 / JCM 2466 / KCTC 7840 / NBRC 103889/ NCYC 2677 / UAMH 7654)</name>
    <name type="common">Yeast</name>
    <dbReference type="NCBI Taxonomy" id="1186058"/>
    <lineage>
        <taxon>Eukaryota</taxon>
        <taxon>Fungi</taxon>
        <taxon>Dikarya</taxon>
        <taxon>Basidiomycota</taxon>
        <taxon>Agaricomycotina</taxon>
        <taxon>Tremellomycetes</taxon>
        <taxon>Trichosporonales</taxon>
        <taxon>Trichosporonaceae</taxon>
        <taxon>Trichosporon</taxon>
    </lineage>
</organism>